<dbReference type="PANTHER" id="PTHR31013:SF2">
    <property type="entry name" value="THAUMATIN-LIKE PROTEIN"/>
    <property type="match status" value="1"/>
</dbReference>
<dbReference type="InterPro" id="IPR037176">
    <property type="entry name" value="Osmotin/thaumatin-like_sf"/>
</dbReference>
<dbReference type="PIRSF" id="PIRSF002703">
    <property type="entry name" value="Thaumatin"/>
    <property type="match status" value="1"/>
</dbReference>
<evidence type="ECO:0000256" key="1">
    <source>
        <dbReference type="PIRSR" id="PIRSR002703-1"/>
    </source>
</evidence>
<dbReference type="Pfam" id="PF00314">
    <property type="entry name" value="Thaumatin"/>
    <property type="match status" value="1"/>
</dbReference>
<dbReference type="SMART" id="SM00205">
    <property type="entry name" value="THN"/>
    <property type="match status" value="1"/>
</dbReference>
<dbReference type="SUPFAM" id="SSF49870">
    <property type="entry name" value="Osmotin, thaumatin-like protein"/>
    <property type="match status" value="1"/>
</dbReference>
<dbReference type="InterPro" id="IPR001938">
    <property type="entry name" value="Thaumatin"/>
</dbReference>
<reference evidence="3" key="1">
    <citation type="journal article" date="2022" name="IScience">
        <title>Evolution of zygomycete secretomes and the origins of terrestrial fungal ecologies.</title>
        <authorList>
            <person name="Chang Y."/>
            <person name="Wang Y."/>
            <person name="Mondo S."/>
            <person name="Ahrendt S."/>
            <person name="Andreopoulos W."/>
            <person name="Barry K."/>
            <person name="Beard J."/>
            <person name="Benny G.L."/>
            <person name="Blankenship S."/>
            <person name="Bonito G."/>
            <person name="Cuomo C."/>
            <person name="Desiro A."/>
            <person name="Gervers K.A."/>
            <person name="Hundley H."/>
            <person name="Kuo A."/>
            <person name="LaButti K."/>
            <person name="Lang B.F."/>
            <person name="Lipzen A."/>
            <person name="O'Donnell K."/>
            <person name="Pangilinan J."/>
            <person name="Reynolds N."/>
            <person name="Sandor L."/>
            <person name="Smith M.E."/>
            <person name="Tsang A."/>
            <person name="Grigoriev I.V."/>
            <person name="Stajich J.E."/>
            <person name="Spatafora J.W."/>
        </authorList>
    </citation>
    <scope>NUCLEOTIDE SEQUENCE</scope>
    <source>
        <strain evidence="3">RSA 2281</strain>
    </source>
</reference>
<evidence type="ECO:0000313" key="3">
    <source>
        <dbReference type="EMBL" id="KAI9270495.1"/>
    </source>
</evidence>
<proteinExistence type="predicted"/>
<keyword evidence="4" id="KW-1185">Reference proteome</keyword>
<keyword evidence="2" id="KW-1133">Transmembrane helix</keyword>
<dbReference type="PROSITE" id="PS51257">
    <property type="entry name" value="PROKAR_LIPOPROTEIN"/>
    <property type="match status" value="1"/>
</dbReference>
<accession>A0AAD5PGU6</accession>
<comment type="caution">
    <text evidence="3">The sequence shown here is derived from an EMBL/GenBank/DDBJ whole genome shotgun (WGS) entry which is preliminary data.</text>
</comment>
<reference evidence="3" key="2">
    <citation type="submission" date="2023-02" db="EMBL/GenBank/DDBJ databases">
        <authorList>
            <consortium name="DOE Joint Genome Institute"/>
            <person name="Mondo S.J."/>
            <person name="Chang Y."/>
            <person name="Wang Y."/>
            <person name="Ahrendt S."/>
            <person name="Andreopoulos W."/>
            <person name="Barry K."/>
            <person name="Beard J."/>
            <person name="Benny G.L."/>
            <person name="Blankenship S."/>
            <person name="Bonito G."/>
            <person name="Cuomo C."/>
            <person name="Desiro A."/>
            <person name="Gervers K.A."/>
            <person name="Hundley H."/>
            <person name="Kuo A."/>
            <person name="LaButti K."/>
            <person name="Lang B.F."/>
            <person name="Lipzen A."/>
            <person name="O'Donnell K."/>
            <person name="Pangilinan J."/>
            <person name="Reynolds N."/>
            <person name="Sandor L."/>
            <person name="Smith M.W."/>
            <person name="Tsang A."/>
            <person name="Grigoriev I.V."/>
            <person name="Stajich J.E."/>
            <person name="Spatafora J.W."/>
        </authorList>
    </citation>
    <scope>NUCLEOTIDE SEQUENCE</scope>
    <source>
        <strain evidence="3">RSA 2281</strain>
    </source>
</reference>
<keyword evidence="2" id="KW-0472">Membrane</keyword>
<dbReference type="AlphaFoldDB" id="A0AAD5PGU6"/>
<name>A0AAD5PGU6_9FUNG</name>
<dbReference type="Gene3D" id="2.60.110.10">
    <property type="entry name" value="Thaumatin"/>
    <property type="match status" value="1"/>
</dbReference>
<sequence>MCNKTQFSLTITATISIFQLLIYSCIIPTLFAKKIVVKNQCAHNLQVSWQTNGETRGTVVPVKMGSSTTFDMEDDWAGRNVDYYDVSFVDGYNLHIRIEPTQMTKDHTVTSDPRRRQLTFCNQIPRCPSDLHATGSSSKFVACQSAYSRYRQDAYCCTGSHASPSTCASNHFARAIKNVAYVCQAPIYTVTFCP</sequence>
<dbReference type="Proteomes" id="UP001209540">
    <property type="component" value="Unassembled WGS sequence"/>
</dbReference>
<dbReference type="PANTHER" id="PTHR31013">
    <property type="entry name" value="THAUMATIN FAMILY PROTEIN-RELATED"/>
    <property type="match status" value="1"/>
</dbReference>
<protein>
    <submittedName>
        <fullName evidence="3">Thaumatin</fullName>
    </submittedName>
</protein>
<feature type="disulfide bond" evidence="1">
    <location>
        <begin position="127"/>
        <end position="143"/>
    </location>
</feature>
<keyword evidence="1" id="KW-1015">Disulfide bond</keyword>
<evidence type="ECO:0000256" key="2">
    <source>
        <dbReference type="SAM" id="Phobius"/>
    </source>
</evidence>
<dbReference type="EMBL" id="JAIXMP010000007">
    <property type="protein sequence ID" value="KAI9270495.1"/>
    <property type="molecule type" value="Genomic_DNA"/>
</dbReference>
<keyword evidence="2" id="KW-0812">Transmembrane</keyword>
<evidence type="ECO:0000313" key="4">
    <source>
        <dbReference type="Proteomes" id="UP001209540"/>
    </source>
</evidence>
<gene>
    <name evidence="3" type="ORF">BDA99DRAFT_546044</name>
</gene>
<dbReference type="PROSITE" id="PS51367">
    <property type="entry name" value="THAUMATIN_2"/>
    <property type="match status" value="1"/>
</dbReference>
<organism evidence="3 4">
    <name type="scientific">Phascolomyces articulosus</name>
    <dbReference type="NCBI Taxonomy" id="60185"/>
    <lineage>
        <taxon>Eukaryota</taxon>
        <taxon>Fungi</taxon>
        <taxon>Fungi incertae sedis</taxon>
        <taxon>Mucoromycota</taxon>
        <taxon>Mucoromycotina</taxon>
        <taxon>Mucoromycetes</taxon>
        <taxon>Mucorales</taxon>
        <taxon>Lichtheimiaceae</taxon>
        <taxon>Phascolomyces</taxon>
    </lineage>
</organism>
<feature type="disulfide bond" evidence="1">
    <location>
        <begin position="157"/>
        <end position="167"/>
    </location>
</feature>
<feature type="transmembrane region" description="Helical" evidence="2">
    <location>
        <begin position="7"/>
        <end position="31"/>
    </location>
</feature>